<dbReference type="EMBL" id="CAMPGE010000518">
    <property type="protein sequence ID" value="CAI2359264.1"/>
    <property type="molecule type" value="Genomic_DNA"/>
</dbReference>
<comment type="caution">
    <text evidence="2">The sequence shown here is derived from an EMBL/GenBank/DDBJ whole genome shotgun (WGS) entry which is preliminary data.</text>
</comment>
<name>A0AAD1X3A0_EUPCR</name>
<feature type="region of interest" description="Disordered" evidence="1">
    <location>
        <begin position="124"/>
        <end position="148"/>
    </location>
</feature>
<evidence type="ECO:0000256" key="1">
    <source>
        <dbReference type="SAM" id="MobiDB-lite"/>
    </source>
</evidence>
<proteinExistence type="predicted"/>
<sequence length="290" mass="33578">MLKLRQGGSKSAGRYPAKDGRVIKERQIRIKNLLTEKMMKSIICDHNGGARNLESFKDFKTNKINMKQLKKPLGPQEYSKVRNIIENEIDSYFNDEKSLGYSQITVIKNRALLKYYKGNQSCDDLRQNRSKLDNLRNNNNPDSPEGQKMATLLKDSNSQLPKKDFSHRDVGKIPDINKLKSQNAKSHLSKRTRNNKYGYFKSSNTVSDRSTIVSRKGFNMKDDNAYGDNKLKAISSMNNSYDCGRNTSKLANLNARHTYYNAEDSWDRIVEYNIRKEKSQISREKEEKRK</sequence>
<keyword evidence="3" id="KW-1185">Reference proteome</keyword>
<dbReference type="Proteomes" id="UP001295684">
    <property type="component" value="Unassembled WGS sequence"/>
</dbReference>
<dbReference type="AlphaFoldDB" id="A0AAD1X3A0"/>
<feature type="compositionally biased region" description="Basic and acidic residues" evidence="1">
    <location>
        <begin position="124"/>
        <end position="134"/>
    </location>
</feature>
<gene>
    <name evidence="2" type="ORF">ECRASSUSDP1_LOCUS550</name>
</gene>
<evidence type="ECO:0000313" key="3">
    <source>
        <dbReference type="Proteomes" id="UP001295684"/>
    </source>
</evidence>
<reference evidence="2" key="1">
    <citation type="submission" date="2023-07" db="EMBL/GenBank/DDBJ databases">
        <authorList>
            <consortium name="AG Swart"/>
            <person name="Singh M."/>
            <person name="Singh A."/>
            <person name="Seah K."/>
            <person name="Emmerich C."/>
        </authorList>
    </citation>
    <scope>NUCLEOTIDE SEQUENCE</scope>
    <source>
        <strain evidence="2">DP1</strain>
    </source>
</reference>
<accession>A0AAD1X3A0</accession>
<organism evidence="2 3">
    <name type="scientific">Euplotes crassus</name>
    <dbReference type="NCBI Taxonomy" id="5936"/>
    <lineage>
        <taxon>Eukaryota</taxon>
        <taxon>Sar</taxon>
        <taxon>Alveolata</taxon>
        <taxon>Ciliophora</taxon>
        <taxon>Intramacronucleata</taxon>
        <taxon>Spirotrichea</taxon>
        <taxon>Hypotrichia</taxon>
        <taxon>Euplotida</taxon>
        <taxon>Euplotidae</taxon>
        <taxon>Moneuplotes</taxon>
    </lineage>
</organism>
<protein>
    <submittedName>
        <fullName evidence="2">Uncharacterized protein</fullName>
    </submittedName>
</protein>
<evidence type="ECO:0000313" key="2">
    <source>
        <dbReference type="EMBL" id="CAI2359264.1"/>
    </source>
</evidence>